<keyword evidence="2 8" id="KW-0813">Transport</keyword>
<evidence type="ECO:0000256" key="1">
    <source>
        <dbReference type="ARBA" id="ARBA00004202"/>
    </source>
</evidence>
<keyword evidence="6" id="KW-1278">Translocase</keyword>
<proteinExistence type="inferred from homology"/>
<comment type="subunit">
    <text evidence="8">Forms a stable energy-coupling factor (ECF) transporter complex composed of 2 membrane-embedded substrate-binding proteins (S component), 2 ATP-binding proteins (A component) and 2 transmembrane proteins (T component).</text>
</comment>
<dbReference type="EC" id="7.-.-.-" evidence="8"/>
<evidence type="ECO:0000256" key="7">
    <source>
        <dbReference type="ARBA" id="ARBA00023136"/>
    </source>
</evidence>
<dbReference type="SUPFAM" id="SSF52540">
    <property type="entry name" value="P-loop containing nucleoside triphosphate hydrolases"/>
    <property type="match status" value="1"/>
</dbReference>
<keyword evidence="7 8" id="KW-0472">Membrane</keyword>
<evidence type="ECO:0000256" key="6">
    <source>
        <dbReference type="ARBA" id="ARBA00022967"/>
    </source>
</evidence>
<evidence type="ECO:0000256" key="5">
    <source>
        <dbReference type="ARBA" id="ARBA00022840"/>
    </source>
</evidence>
<evidence type="ECO:0000256" key="3">
    <source>
        <dbReference type="ARBA" id="ARBA00022475"/>
    </source>
</evidence>
<dbReference type="SMART" id="SM00382">
    <property type="entry name" value="AAA"/>
    <property type="match status" value="1"/>
</dbReference>
<dbReference type="GO" id="GO:0016887">
    <property type="term" value="F:ATP hydrolysis activity"/>
    <property type="evidence" value="ECO:0007669"/>
    <property type="project" value="InterPro"/>
</dbReference>
<name>A0A8J3B7U4_9BACI</name>
<dbReference type="InterPro" id="IPR017871">
    <property type="entry name" value="ABC_transporter-like_CS"/>
</dbReference>
<dbReference type="AlphaFoldDB" id="A0A8J3B7U4"/>
<dbReference type="GO" id="GO:0005524">
    <property type="term" value="F:ATP binding"/>
    <property type="evidence" value="ECO:0007669"/>
    <property type="project" value="UniProtKB-UniRule"/>
</dbReference>
<dbReference type="InterPro" id="IPR030946">
    <property type="entry name" value="EcfA2"/>
</dbReference>
<dbReference type="PANTHER" id="PTHR43553:SF27">
    <property type="entry name" value="ENERGY-COUPLING FACTOR TRANSPORTER ATP-BINDING PROTEIN ECFA2"/>
    <property type="match status" value="1"/>
</dbReference>
<dbReference type="NCBIfam" id="TIGR04521">
    <property type="entry name" value="ECF_ATPase_2"/>
    <property type="match status" value="1"/>
</dbReference>
<evidence type="ECO:0000259" key="9">
    <source>
        <dbReference type="PROSITE" id="PS50893"/>
    </source>
</evidence>
<dbReference type="GO" id="GO:0043190">
    <property type="term" value="C:ATP-binding cassette (ABC) transporter complex"/>
    <property type="evidence" value="ECO:0007669"/>
    <property type="project" value="TreeGrafter"/>
</dbReference>
<sequence length="289" mass="31428">MEIVVNGLTHVYDAGTPLARPALRGVTFRLRSGSFVGVIGATGSGKSTLIQHFNGLLLPTEGEVRVGDVTLRPGSRVPPALRQRVGLVFQYPEHQLFAETVEEDVAYGPRNFGWPETLVRKRVREALEAVGLDPDRYARRSPFALSGGEKRRVALAGVLAARPEVLVLDEPTAGLDPRRRNQLLALIRRLHQEEGLTVIWVTHTMEEVAELADHLLVLHDGRLVLEGAPAEVFARREVLAAAGVDVPEPVALAAALNRFLDPPLAETPLTVDALAAAVAERFAQRRGGR</sequence>
<dbReference type="CDD" id="cd03225">
    <property type="entry name" value="ABC_cobalt_CbiO_domain1"/>
    <property type="match status" value="1"/>
</dbReference>
<comment type="subcellular location">
    <subcellularLocation>
        <location evidence="1 8">Cell membrane</location>
        <topology evidence="1 8">Peripheral membrane protein</topology>
    </subcellularLocation>
</comment>
<reference evidence="10" key="1">
    <citation type="journal article" date="2014" name="Int. J. Syst. Evol. Microbiol.">
        <title>Complete genome sequence of Corynebacterium casei LMG S-19264T (=DSM 44701T), isolated from a smear-ripened cheese.</title>
        <authorList>
            <consortium name="US DOE Joint Genome Institute (JGI-PGF)"/>
            <person name="Walter F."/>
            <person name="Albersmeier A."/>
            <person name="Kalinowski J."/>
            <person name="Ruckert C."/>
        </authorList>
    </citation>
    <scope>NUCLEOTIDE SEQUENCE</scope>
    <source>
        <strain evidence="10">JCM 14719</strain>
    </source>
</reference>
<comment type="function">
    <text evidence="8">ATP-binding (A) component of a common energy-coupling factor (ECF) ABC-transporter complex.</text>
</comment>
<keyword evidence="4 8" id="KW-0547">Nucleotide-binding</keyword>
<dbReference type="Pfam" id="PF00005">
    <property type="entry name" value="ABC_tran"/>
    <property type="match status" value="1"/>
</dbReference>
<dbReference type="Gene3D" id="3.40.50.300">
    <property type="entry name" value="P-loop containing nucleotide triphosphate hydrolases"/>
    <property type="match status" value="1"/>
</dbReference>
<evidence type="ECO:0000313" key="10">
    <source>
        <dbReference type="EMBL" id="GGK01906.1"/>
    </source>
</evidence>
<evidence type="ECO:0000256" key="4">
    <source>
        <dbReference type="ARBA" id="ARBA00022741"/>
    </source>
</evidence>
<dbReference type="Proteomes" id="UP000637720">
    <property type="component" value="Unassembled WGS sequence"/>
</dbReference>
<dbReference type="GO" id="GO:0015087">
    <property type="term" value="F:cobalt ion transmembrane transporter activity"/>
    <property type="evidence" value="ECO:0007669"/>
    <property type="project" value="UniProtKB-ARBA"/>
</dbReference>
<dbReference type="InterPro" id="IPR027417">
    <property type="entry name" value="P-loop_NTPase"/>
</dbReference>
<comment type="similarity">
    <text evidence="8">Belongs to the ABC transporter superfamily. Energy-coupling factor EcfA family.</text>
</comment>
<gene>
    <name evidence="10" type="primary">ecfA2</name>
    <name evidence="10" type="ORF">GCM10007043_15010</name>
</gene>
<reference evidence="10" key="2">
    <citation type="submission" date="2020-09" db="EMBL/GenBank/DDBJ databases">
        <authorList>
            <person name="Sun Q."/>
            <person name="Ohkuma M."/>
        </authorList>
    </citation>
    <scope>NUCLEOTIDE SEQUENCE</scope>
    <source>
        <strain evidence="10">JCM 14719</strain>
    </source>
</reference>
<accession>A0A8J3B7U4</accession>
<dbReference type="PANTHER" id="PTHR43553">
    <property type="entry name" value="HEAVY METAL TRANSPORTER"/>
    <property type="match status" value="1"/>
</dbReference>
<organism evidence="10 11">
    <name type="scientific">Calditerricola satsumensis</name>
    <dbReference type="NCBI Taxonomy" id="373054"/>
    <lineage>
        <taxon>Bacteria</taxon>
        <taxon>Bacillati</taxon>
        <taxon>Bacillota</taxon>
        <taxon>Bacilli</taxon>
        <taxon>Bacillales</taxon>
        <taxon>Bacillaceae</taxon>
        <taxon>Calditerricola</taxon>
    </lineage>
</organism>
<dbReference type="PROSITE" id="PS50893">
    <property type="entry name" value="ABC_TRANSPORTER_2"/>
    <property type="match status" value="1"/>
</dbReference>
<feature type="domain" description="ABC transporter" evidence="9">
    <location>
        <begin position="3"/>
        <end position="245"/>
    </location>
</feature>
<dbReference type="InterPro" id="IPR003593">
    <property type="entry name" value="AAA+_ATPase"/>
</dbReference>
<dbReference type="FunFam" id="3.40.50.300:FF:000224">
    <property type="entry name" value="Energy-coupling factor transporter ATP-binding protein EcfA"/>
    <property type="match status" value="1"/>
</dbReference>
<dbReference type="InterPro" id="IPR015856">
    <property type="entry name" value="ABC_transpr_CbiO/EcfA_su"/>
</dbReference>
<protein>
    <recommendedName>
        <fullName evidence="8">Energy-coupling factor transporter ATP-binding protein EcfA2</fullName>
        <ecNumber evidence="8">7.-.-.-</ecNumber>
    </recommendedName>
</protein>
<evidence type="ECO:0000256" key="8">
    <source>
        <dbReference type="RuleBase" id="RU365104"/>
    </source>
</evidence>
<dbReference type="GO" id="GO:0042626">
    <property type="term" value="F:ATPase-coupled transmembrane transporter activity"/>
    <property type="evidence" value="ECO:0007669"/>
    <property type="project" value="TreeGrafter"/>
</dbReference>
<evidence type="ECO:0000256" key="2">
    <source>
        <dbReference type="ARBA" id="ARBA00022448"/>
    </source>
</evidence>
<evidence type="ECO:0000313" key="11">
    <source>
        <dbReference type="Proteomes" id="UP000637720"/>
    </source>
</evidence>
<keyword evidence="11" id="KW-1185">Reference proteome</keyword>
<dbReference type="RefSeq" id="WP_188817421.1">
    <property type="nucleotide sequence ID" value="NZ_BMOF01000028.1"/>
</dbReference>
<dbReference type="InterPro" id="IPR003439">
    <property type="entry name" value="ABC_transporter-like_ATP-bd"/>
</dbReference>
<comment type="caution">
    <text evidence="10">The sequence shown here is derived from an EMBL/GenBank/DDBJ whole genome shotgun (WGS) entry which is preliminary data.</text>
</comment>
<keyword evidence="3 8" id="KW-1003">Cell membrane</keyword>
<dbReference type="PROSITE" id="PS00211">
    <property type="entry name" value="ABC_TRANSPORTER_1"/>
    <property type="match status" value="1"/>
</dbReference>
<dbReference type="EMBL" id="BMOF01000028">
    <property type="protein sequence ID" value="GGK01906.1"/>
    <property type="molecule type" value="Genomic_DNA"/>
</dbReference>
<dbReference type="InterPro" id="IPR050095">
    <property type="entry name" value="ECF_ABC_transporter_ATP-bd"/>
</dbReference>
<keyword evidence="5 8" id="KW-0067">ATP-binding</keyword>